<dbReference type="SFLD" id="SFLDG01060">
    <property type="entry name" value="BATS_domain_containing"/>
    <property type="match status" value="1"/>
</dbReference>
<accession>A0ABZ2CJD9</accession>
<dbReference type="SUPFAM" id="SSF102114">
    <property type="entry name" value="Radical SAM enzymes"/>
    <property type="match status" value="1"/>
</dbReference>
<keyword evidence="6" id="KW-0411">Iron-sulfur</keyword>
<dbReference type="InterPro" id="IPR034428">
    <property type="entry name" value="ThiH/NoCL/HydG-like"/>
</dbReference>
<dbReference type="EMBL" id="CP137640">
    <property type="protein sequence ID" value="WVX82102.1"/>
    <property type="molecule type" value="Genomic_DNA"/>
</dbReference>
<dbReference type="InterPro" id="IPR010722">
    <property type="entry name" value="BATS_dom"/>
</dbReference>
<dbReference type="InterPro" id="IPR007197">
    <property type="entry name" value="rSAM"/>
</dbReference>
<keyword evidence="2" id="KW-0004">4Fe-4S</keyword>
<dbReference type="Pfam" id="PF04055">
    <property type="entry name" value="Radical_SAM"/>
    <property type="match status" value="1"/>
</dbReference>
<dbReference type="CDD" id="cd01335">
    <property type="entry name" value="Radical_SAM"/>
    <property type="match status" value="1"/>
</dbReference>
<evidence type="ECO:0000256" key="3">
    <source>
        <dbReference type="ARBA" id="ARBA00022691"/>
    </source>
</evidence>
<proteinExistence type="predicted"/>
<dbReference type="Pfam" id="PF06968">
    <property type="entry name" value="BATS"/>
    <property type="match status" value="1"/>
</dbReference>
<comment type="cofactor">
    <cofactor evidence="1">
        <name>[4Fe-4S] cluster</name>
        <dbReference type="ChEBI" id="CHEBI:49883"/>
    </cofactor>
</comment>
<evidence type="ECO:0000256" key="1">
    <source>
        <dbReference type="ARBA" id="ARBA00001966"/>
    </source>
</evidence>
<name>A0ABZ2CJD9_9BACI</name>
<dbReference type="Proteomes" id="UP001357223">
    <property type="component" value="Chromosome"/>
</dbReference>
<dbReference type="InterPro" id="IPR058240">
    <property type="entry name" value="rSAM_sf"/>
</dbReference>
<dbReference type="InterPro" id="IPR012726">
    <property type="entry name" value="ThiH"/>
</dbReference>
<dbReference type="SMART" id="SM00876">
    <property type="entry name" value="BATS"/>
    <property type="match status" value="1"/>
</dbReference>
<keyword evidence="4" id="KW-0479">Metal-binding</keyword>
<evidence type="ECO:0000313" key="9">
    <source>
        <dbReference type="Proteomes" id="UP001357223"/>
    </source>
</evidence>
<dbReference type="NCBIfam" id="TIGR02351">
    <property type="entry name" value="thiH"/>
    <property type="match status" value="1"/>
</dbReference>
<gene>
    <name evidence="8" type="primary">thiH</name>
    <name evidence="8" type="ORF">R4Z09_03535</name>
</gene>
<evidence type="ECO:0000256" key="6">
    <source>
        <dbReference type="ARBA" id="ARBA00023014"/>
    </source>
</evidence>
<evidence type="ECO:0000259" key="7">
    <source>
        <dbReference type="SMART" id="SM00876"/>
    </source>
</evidence>
<protein>
    <submittedName>
        <fullName evidence="8">2-iminoacetate synthase ThiH</fullName>
    </submittedName>
</protein>
<keyword evidence="5" id="KW-0408">Iron</keyword>
<dbReference type="Gene3D" id="3.20.20.70">
    <property type="entry name" value="Aldolase class I"/>
    <property type="match status" value="1"/>
</dbReference>
<dbReference type="SFLD" id="SFLDS00029">
    <property type="entry name" value="Radical_SAM"/>
    <property type="match status" value="1"/>
</dbReference>
<sequence>MSRKKVDHMQFQEGMEIIQSDLMDKVLKTVEQYDYSLYTGRDVERVLAKDHLSLEDYGVILSPAALPYLEEMARKGMAETKKHFGNNVTLFTPLYIANYCENECVYCGFKATNKIQRAVLNPNEAEDELKAIAATGLEEILLLTGESRYKSDVEYIGNTIKLAAKYFKTVGIEIYPLNVDEYAYLHECGADFVSVYQETYNPDKYEQVHLWGSKRIFPYRFYAQERALLGGMRGVSFGALLGLDDFRKDAFAAGLHAKLIQQKYPHAEIGFSVPRIRPYINNADNNSKDVHDKQLLQVMLAYRLFMPFAGITISTRERAGFRDNVAGMVATKMSAGVNVGVGGHEEEQKGDQQFEISDERSVKEVHDMLVQKGLQPVYTDYIRV</sequence>
<feature type="domain" description="Biotin and thiamin synthesis-associated" evidence="7">
    <location>
        <begin position="272"/>
        <end position="376"/>
    </location>
</feature>
<dbReference type="PANTHER" id="PTHR43583:SF1">
    <property type="entry name" value="2-IMINOACETATE SYNTHASE"/>
    <property type="match status" value="1"/>
</dbReference>
<evidence type="ECO:0000256" key="5">
    <source>
        <dbReference type="ARBA" id="ARBA00023004"/>
    </source>
</evidence>
<evidence type="ECO:0000313" key="8">
    <source>
        <dbReference type="EMBL" id="WVX82102.1"/>
    </source>
</evidence>
<evidence type="ECO:0000256" key="4">
    <source>
        <dbReference type="ARBA" id="ARBA00022723"/>
    </source>
</evidence>
<keyword evidence="3" id="KW-0949">S-adenosyl-L-methionine</keyword>
<dbReference type="InterPro" id="IPR013785">
    <property type="entry name" value="Aldolase_TIM"/>
</dbReference>
<reference evidence="8 9" key="1">
    <citation type="submission" date="2023-10" db="EMBL/GenBank/DDBJ databases">
        <title>Niallia locisalis sp.nov. isolated from a salt pond sample.</title>
        <authorList>
            <person name="Li X.-J."/>
            <person name="Dong L."/>
        </authorList>
    </citation>
    <scope>NUCLEOTIDE SEQUENCE [LARGE SCALE GENOMIC DNA]</scope>
    <source>
        <strain evidence="8 9">DSM 29761</strain>
    </source>
</reference>
<dbReference type="PANTHER" id="PTHR43583">
    <property type="entry name" value="2-IMINOACETATE SYNTHASE"/>
    <property type="match status" value="1"/>
</dbReference>
<dbReference type="RefSeq" id="WP_338451006.1">
    <property type="nucleotide sequence ID" value="NZ_CP137640.1"/>
</dbReference>
<keyword evidence="9" id="KW-1185">Reference proteome</keyword>
<organism evidence="8 9">
    <name type="scientific">Niallia oryzisoli</name>
    <dbReference type="NCBI Taxonomy" id="1737571"/>
    <lineage>
        <taxon>Bacteria</taxon>
        <taxon>Bacillati</taxon>
        <taxon>Bacillota</taxon>
        <taxon>Bacilli</taxon>
        <taxon>Bacillales</taxon>
        <taxon>Bacillaceae</taxon>
        <taxon>Niallia</taxon>
    </lineage>
</organism>
<dbReference type="SFLD" id="SFLDF00301">
    <property type="entry name" value="2-iminoacetate_synthase_(ThiH)"/>
    <property type="match status" value="1"/>
</dbReference>
<dbReference type="SFLD" id="SFLDG01081">
    <property type="entry name" value="cleavage_of_the_Ca-Cb_bond_in"/>
    <property type="match status" value="1"/>
</dbReference>
<evidence type="ECO:0000256" key="2">
    <source>
        <dbReference type="ARBA" id="ARBA00022485"/>
    </source>
</evidence>